<feature type="transmembrane region" description="Helical" evidence="1">
    <location>
        <begin position="12"/>
        <end position="34"/>
    </location>
</feature>
<dbReference type="Proteomes" id="UP001626550">
    <property type="component" value="Unassembled WGS sequence"/>
</dbReference>
<organism evidence="2 3">
    <name type="scientific">Cichlidogyrus casuarinus</name>
    <dbReference type="NCBI Taxonomy" id="1844966"/>
    <lineage>
        <taxon>Eukaryota</taxon>
        <taxon>Metazoa</taxon>
        <taxon>Spiralia</taxon>
        <taxon>Lophotrochozoa</taxon>
        <taxon>Platyhelminthes</taxon>
        <taxon>Monogenea</taxon>
        <taxon>Monopisthocotylea</taxon>
        <taxon>Dactylogyridea</taxon>
        <taxon>Ancyrocephalidae</taxon>
        <taxon>Cichlidogyrus</taxon>
    </lineage>
</organism>
<dbReference type="AlphaFoldDB" id="A0ABD2Q9M6"/>
<evidence type="ECO:0008006" key="4">
    <source>
        <dbReference type="Google" id="ProtNLM"/>
    </source>
</evidence>
<dbReference type="EMBL" id="JBJKFK010000636">
    <property type="protein sequence ID" value="KAL3315927.1"/>
    <property type="molecule type" value="Genomic_DNA"/>
</dbReference>
<dbReference type="Gene3D" id="3.40.33.10">
    <property type="entry name" value="CAP"/>
    <property type="match status" value="1"/>
</dbReference>
<comment type="caution">
    <text evidence="2">The sequence shown here is derived from an EMBL/GenBank/DDBJ whole genome shotgun (WGS) entry which is preliminary data.</text>
</comment>
<sequence>MHLLAQTEIKLLLLVIAVRQQTPILIIFIVGLFVNLGQAETVPKKFMAHLNHLRKQVRIGGVRKYYWDEDLAREAETRANNCDSSLEIAGNRDVTVINMAKYPPETAADIINNDSELFTFNKKVFDRRNGGCRGEDMPEICRMGLKLNNPEAYKIGCAMKEGCGDKKGYFICVLNRKMRKDKVNIVNQDDICNTCTESFKCEEDNGKKWCVLKDESMTSNLPEDYKEVPAGVRAVELQTAGQGPRSNNNVASAVSISVALAGFLVVLSRFLVFIDP</sequence>
<dbReference type="SUPFAM" id="SSF55797">
    <property type="entry name" value="PR-1-like"/>
    <property type="match status" value="1"/>
</dbReference>
<keyword evidence="3" id="KW-1185">Reference proteome</keyword>
<keyword evidence="1" id="KW-0472">Membrane</keyword>
<evidence type="ECO:0000313" key="2">
    <source>
        <dbReference type="EMBL" id="KAL3315927.1"/>
    </source>
</evidence>
<protein>
    <recommendedName>
        <fullName evidence="4">SCP domain-containing protein</fullName>
    </recommendedName>
</protein>
<accession>A0ABD2Q9M6</accession>
<dbReference type="InterPro" id="IPR035940">
    <property type="entry name" value="CAP_sf"/>
</dbReference>
<name>A0ABD2Q9M6_9PLAT</name>
<keyword evidence="1" id="KW-1133">Transmembrane helix</keyword>
<gene>
    <name evidence="2" type="ORF">Ciccas_005428</name>
</gene>
<keyword evidence="1" id="KW-0812">Transmembrane</keyword>
<evidence type="ECO:0000256" key="1">
    <source>
        <dbReference type="SAM" id="Phobius"/>
    </source>
</evidence>
<evidence type="ECO:0000313" key="3">
    <source>
        <dbReference type="Proteomes" id="UP001626550"/>
    </source>
</evidence>
<reference evidence="2 3" key="1">
    <citation type="submission" date="2024-11" db="EMBL/GenBank/DDBJ databases">
        <title>Adaptive evolution of stress response genes in parasites aligns with host niche diversity.</title>
        <authorList>
            <person name="Hahn C."/>
            <person name="Resl P."/>
        </authorList>
    </citation>
    <scope>NUCLEOTIDE SEQUENCE [LARGE SCALE GENOMIC DNA]</scope>
    <source>
        <strain evidence="2">EGGRZ-B1_66</strain>
        <tissue evidence="2">Body</tissue>
    </source>
</reference>
<proteinExistence type="predicted"/>
<feature type="transmembrane region" description="Helical" evidence="1">
    <location>
        <begin position="250"/>
        <end position="272"/>
    </location>
</feature>